<dbReference type="InterPro" id="IPR036412">
    <property type="entry name" value="HAD-like_sf"/>
</dbReference>
<comment type="caution">
    <text evidence="1">The sequence shown here is derived from an EMBL/GenBank/DDBJ whole genome shotgun (WGS) entry which is preliminary data.</text>
</comment>
<dbReference type="Gene3D" id="3.30.1240.10">
    <property type="match status" value="1"/>
</dbReference>
<sequence length="352" mass="38698">MGSLEGRQLPFHITDADRVYAKLSYGSVRWSKSARLRTTRLAGATTDRQVRLRRLGRPNARALRGAAFRGGSHRRDLENDMPYRMIALDLDGTLLDPEGRIRPSTIAALGTARARGLEVVLVTGRHHSVTRPYFEELRLSGPAICCNGTYVYDFPTERMVSGAPFDPADARRLVASCRQHGVDMLVYLDDVMLYEVLTPHLRKLGAWIDGLSTRPKPELRQVASVEAVLETKPDVWKFVVTHPDAGRLAGWYAEAETMPAYGVEYSWHDRIDVMPAGCSKGSRLLAWAAERGIDPADIVAFGDNFNDLAMLTGVGLGIAMDNAPDGVKAKVAEVIGANDTDAIAERIESLLV</sequence>
<dbReference type="NCBIfam" id="NF007821">
    <property type="entry name" value="PRK10530.1"/>
    <property type="match status" value="1"/>
</dbReference>
<dbReference type="SFLD" id="SFLDS00003">
    <property type="entry name" value="Haloacid_Dehalogenase"/>
    <property type="match status" value="1"/>
</dbReference>
<dbReference type="GO" id="GO:0000287">
    <property type="term" value="F:magnesium ion binding"/>
    <property type="evidence" value="ECO:0007669"/>
    <property type="project" value="TreeGrafter"/>
</dbReference>
<dbReference type="EMBL" id="PJNW01000005">
    <property type="protein sequence ID" value="PKR89587.1"/>
    <property type="molecule type" value="Genomic_DNA"/>
</dbReference>
<dbReference type="InterPro" id="IPR000150">
    <property type="entry name" value="Cof"/>
</dbReference>
<dbReference type="GO" id="GO:0005829">
    <property type="term" value="C:cytosol"/>
    <property type="evidence" value="ECO:0007669"/>
    <property type="project" value="TreeGrafter"/>
</dbReference>
<dbReference type="Proteomes" id="UP000233491">
    <property type="component" value="Unassembled WGS sequence"/>
</dbReference>
<evidence type="ECO:0000313" key="1">
    <source>
        <dbReference type="EMBL" id="PKR89587.1"/>
    </source>
</evidence>
<dbReference type="PANTHER" id="PTHR10000:SF58">
    <property type="entry name" value="PYRIDOXAL PHOSPHATE PHOSPHATASE YBHA"/>
    <property type="match status" value="1"/>
</dbReference>
<evidence type="ECO:0000313" key="2">
    <source>
        <dbReference type="Proteomes" id="UP000233491"/>
    </source>
</evidence>
<dbReference type="InterPro" id="IPR023214">
    <property type="entry name" value="HAD_sf"/>
</dbReference>
<reference evidence="1 2" key="1">
    <citation type="submission" date="2017-12" db="EMBL/GenBank/DDBJ databases">
        <title>Anaerobic carbon monoxide metabolism by Pleomorphomonas carboxyditropha sp. nov., a new mesophilic hydrogenogenic carboxidotroph.</title>
        <authorList>
            <person name="Esquivel-Elizondo S."/>
            <person name="Krajmalnik-Brown R."/>
        </authorList>
    </citation>
    <scope>NUCLEOTIDE SEQUENCE [LARGE SCALE GENOMIC DNA]</scope>
    <source>
        <strain evidence="1 2">R5-392</strain>
    </source>
</reference>
<dbReference type="GO" id="GO:0016791">
    <property type="term" value="F:phosphatase activity"/>
    <property type="evidence" value="ECO:0007669"/>
    <property type="project" value="TreeGrafter"/>
</dbReference>
<dbReference type="OrthoDB" id="7847955at2"/>
<organism evidence="1 2">
    <name type="scientific">Pleomorphomonas diazotrophica</name>
    <dbReference type="NCBI Taxonomy" id="1166257"/>
    <lineage>
        <taxon>Bacteria</taxon>
        <taxon>Pseudomonadati</taxon>
        <taxon>Pseudomonadota</taxon>
        <taxon>Alphaproteobacteria</taxon>
        <taxon>Hyphomicrobiales</taxon>
        <taxon>Pleomorphomonadaceae</taxon>
        <taxon>Pleomorphomonas</taxon>
    </lineage>
</organism>
<dbReference type="SFLD" id="SFLDG01140">
    <property type="entry name" value="C2.B:_Phosphomannomutase_and_P"/>
    <property type="match status" value="1"/>
</dbReference>
<dbReference type="Gene3D" id="3.40.50.1000">
    <property type="entry name" value="HAD superfamily/HAD-like"/>
    <property type="match status" value="1"/>
</dbReference>
<gene>
    <name evidence="1" type="ORF">CXZ10_09475</name>
</gene>
<proteinExistence type="predicted"/>
<dbReference type="AlphaFoldDB" id="A0A2N3LYD2"/>
<dbReference type="Pfam" id="PF08282">
    <property type="entry name" value="Hydrolase_3"/>
    <property type="match status" value="1"/>
</dbReference>
<keyword evidence="2" id="KW-1185">Reference proteome</keyword>
<dbReference type="CDD" id="cd07516">
    <property type="entry name" value="HAD_Pase"/>
    <property type="match status" value="1"/>
</dbReference>
<dbReference type="NCBIfam" id="TIGR00099">
    <property type="entry name" value="Cof-subfamily"/>
    <property type="match status" value="1"/>
</dbReference>
<protein>
    <submittedName>
        <fullName evidence="1">Pyridoxal phosphatase</fullName>
    </submittedName>
</protein>
<dbReference type="PANTHER" id="PTHR10000">
    <property type="entry name" value="PHOSPHOSERINE PHOSPHATASE"/>
    <property type="match status" value="1"/>
</dbReference>
<dbReference type="PROSITE" id="PS01229">
    <property type="entry name" value="COF_2"/>
    <property type="match status" value="1"/>
</dbReference>
<name>A0A2N3LYD2_9HYPH</name>
<accession>A0A2N3LYD2</accession>
<dbReference type="SUPFAM" id="SSF56784">
    <property type="entry name" value="HAD-like"/>
    <property type="match status" value="1"/>
</dbReference>